<dbReference type="PROSITE" id="PS00101">
    <property type="entry name" value="HEXAPEP_TRANSFERASES"/>
    <property type="match status" value="1"/>
</dbReference>
<dbReference type="Proteomes" id="UP000636755">
    <property type="component" value="Unassembled WGS sequence"/>
</dbReference>
<keyword evidence="4" id="KW-0677">Repeat</keyword>
<dbReference type="CDD" id="cd03354">
    <property type="entry name" value="LbH_SAT"/>
    <property type="match status" value="1"/>
</dbReference>
<dbReference type="InterPro" id="IPR011004">
    <property type="entry name" value="Trimer_LpxA-like_sf"/>
</dbReference>
<sequence length="144" mass="15830">MYLWRKLKVKNNCINRARLYRLTKKYGLEISLSATIGKGLYLGHPYNITVASDVVIGDNVNLHKGCTIGRENRGDRAGVPKIGNNVSVGINSTIVGKVNIGNDVMIAPNSFINFDVPDHSVVLGNPAKIHSKEYATKCYVNFLV</sequence>
<gene>
    <name evidence="6" type="ORF">H8R91_02100</name>
</gene>
<evidence type="ECO:0000256" key="1">
    <source>
        <dbReference type="ARBA" id="ARBA00007274"/>
    </source>
</evidence>
<evidence type="ECO:0000256" key="2">
    <source>
        <dbReference type="ARBA" id="ARBA00018522"/>
    </source>
</evidence>
<keyword evidence="3" id="KW-0808">Transferase</keyword>
<organism evidence="6 7">
    <name type="scientific">Ruminococcus intestinalis</name>
    <dbReference type="NCBI Taxonomy" id="2763066"/>
    <lineage>
        <taxon>Bacteria</taxon>
        <taxon>Bacillati</taxon>
        <taxon>Bacillota</taxon>
        <taxon>Clostridia</taxon>
        <taxon>Eubacteriales</taxon>
        <taxon>Oscillospiraceae</taxon>
        <taxon>Ruminococcus</taxon>
    </lineage>
</organism>
<dbReference type="InterPro" id="IPR045304">
    <property type="entry name" value="LbH_SAT"/>
</dbReference>
<dbReference type="SUPFAM" id="SSF51161">
    <property type="entry name" value="Trimeric LpxA-like enzymes"/>
    <property type="match status" value="1"/>
</dbReference>
<comment type="similarity">
    <text evidence="1">Belongs to the transferase hexapeptide repeat family.</text>
</comment>
<dbReference type="Pfam" id="PF00132">
    <property type="entry name" value="Hexapep"/>
    <property type="match status" value="1"/>
</dbReference>
<evidence type="ECO:0000313" key="7">
    <source>
        <dbReference type="Proteomes" id="UP000636755"/>
    </source>
</evidence>
<keyword evidence="7" id="KW-1185">Reference proteome</keyword>
<dbReference type="EMBL" id="JACOPS010000001">
    <property type="protein sequence ID" value="MBC5727341.1"/>
    <property type="molecule type" value="Genomic_DNA"/>
</dbReference>
<accession>A0ABR7HIJ5</accession>
<evidence type="ECO:0000256" key="4">
    <source>
        <dbReference type="ARBA" id="ARBA00022737"/>
    </source>
</evidence>
<dbReference type="Gene3D" id="2.160.10.10">
    <property type="entry name" value="Hexapeptide repeat proteins"/>
    <property type="match status" value="1"/>
</dbReference>
<dbReference type="PIRSF" id="PIRSF000441">
    <property type="entry name" value="CysE"/>
    <property type="match status" value="1"/>
</dbReference>
<keyword evidence="5" id="KW-0012">Acyltransferase</keyword>
<protein>
    <recommendedName>
        <fullName evidence="2">Serine acetyltransferase</fullName>
    </recommendedName>
</protein>
<evidence type="ECO:0000313" key="6">
    <source>
        <dbReference type="EMBL" id="MBC5727341.1"/>
    </source>
</evidence>
<name>A0ABR7HIJ5_9FIRM</name>
<dbReference type="InterPro" id="IPR001451">
    <property type="entry name" value="Hexapep"/>
</dbReference>
<evidence type="ECO:0000256" key="5">
    <source>
        <dbReference type="ARBA" id="ARBA00023315"/>
    </source>
</evidence>
<dbReference type="PANTHER" id="PTHR42811">
    <property type="entry name" value="SERINE ACETYLTRANSFERASE"/>
    <property type="match status" value="1"/>
</dbReference>
<reference evidence="6 7" key="1">
    <citation type="submission" date="2020-08" db="EMBL/GenBank/DDBJ databases">
        <title>Genome public.</title>
        <authorList>
            <person name="Liu C."/>
            <person name="Sun Q."/>
        </authorList>
    </citation>
    <scope>NUCLEOTIDE SEQUENCE [LARGE SCALE GENOMIC DNA]</scope>
    <source>
        <strain evidence="6 7">NSJ-71</strain>
    </source>
</reference>
<proteinExistence type="inferred from homology"/>
<dbReference type="InterPro" id="IPR005881">
    <property type="entry name" value="Ser_O-AcTrfase"/>
</dbReference>
<dbReference type="InterPro" id="IPR018357">
    <property type="entry name" value="Hexapep_transf_CS"/>
</dbReference>
<comment type="caution">
    <text evidence="6">The sequence shown here is derived from an EMBL/GenBank/DDBJ whole genome shotgun (WGS) entry which is preliminary data.</text>
</comment>
<evidence type="ECO:0000256" key="3">
    <source>
        <dbReference type="ARBA" id="ARBA00022679"/>
    </source>
</evidence>